<dbReference type="InterPro" id="IPR007895">
    <property type="entry name" value="MASE1"/>
</dbReference>
<feature type="domain" description="PAC" evidence="15">
    <location>
        <begin position="497"/>
        <end position="549"/>
    </location>
</feature>
<dbReference type="SUPFAM" id="SSF55785">
    <property type="entry name" value="PYP-like sensor domain (PAS domain)"/>
    <property type="match status" value="2"/>
</dbReference>
<dbReference type="OrthoDB" id="3272969at2"/>
<dbReference type="InterPro" id="IPR050736">
    <property type="entry name" value="Sensor_HK_Regulatory"/>
</dbReference>
<dbReference type="InterPro" id="IPR004358">
    <property type="entry name" value="Sig_transdc_His_kin-like_C"/>
</dbReference>
<keyword evidence="4" id="KW-1003">Cell membrane</keyword>
<dbReference type="SUPFAM" id="SSF55874">
    <property type="entry name" value="ATPase domain of HSP90 chaperone/DNA topoisomerase II/histidine kinase"/>
    <property type="match status" value="1"/>
</dbReference>
<evidence type="ECO:0000256" key="11">
    <source>
        <dbReference type="ARBA" id="ARBA00023136"/>
    </source>
</evidence>
<keyword evidence="5" id="KW-0597">Phosphoprotein</keyword>
<dbReference type="CDD" id="cd00130">
    <property type="entry name" value="PAS"/>
    <property type="match status" value="2"/>
</dbReference>
<dbReference type="InterPro" id="IPR000014">
    <property type="entry name" value="PAS"/>
</dbReference>
<feature type="domain" description="Histidine kinase" evidence="13">
    <location>
        <begin position="574"/>
        <end position="797"/>
    </location>
</feature>
<dbReference type="Pfam" id="PF02518">
    <property type="entry name" value="HATPase_c"/>
    <property type="match status" value="1"/>
</dbReference>
<dbReference type="InterPro" id="IPR000700">
    <property type="entry name" value="PAS-assoc_C"/>
</dbReference>
<feature type="transmembrane region" description="Helical" evidence="12">
    <location>
        <begin position="187"/>
        <end position="204"/>
    </location>
</feature>
<dbReference type="PRINTS" id="PR00344">
    <property type="entry name" value="BCTRLSENSOR"/>
</dbReference>
<keyword evidence="8" id="KW-0418">Kinase</keyword>
<dbReference type="InterPro" id="IPR035965">
    <property type="entry name" value="PAS-like_dom_sf"/>
</dbReference>
<dbReference type="Pfam" id="PF05231">
    <property type="entry name" value="MASE1"/>
    <property type="match status" value="1"/>
</dbReference>
<feature type="transmembrane region" description="Helical" evidence="12">
    <location>
        <begin position="84"/>
        <end position="103"/>
    </location>
</feature>
<dbReference type="GO" id="GO:0006355">
    <property type="term" value="P:regulation of DNA-templated transcription"/>
    <property type="evidence" value="ECO:0007669"/>
    <property type="project" value="InterPro"/>
</dbReference>
<dbReference type="GO" id="GO:0005886">
    <property type="term" value="C:plasma membrane"/>
    <property type="evidence" value="ECO:0007669"/>
    <property type="project" value="UniProtKB-SubCell"/>
</dbReference>
<proteinExistence type="predicted"/>
<evidence type="ECO:0000256" key="8">
    <source>
        <dbReference type="ARBA" id="ARBA00022777"/>
    </source>
</evidence>
<feature type="transmembrane region" description="Helical" evidence="12">
    <location>
        <begin position="59"/>
        <end position="78"/>
    </location>
</feature>
<evidence type="ECO:0000256" key="9">
    <source>
        <dbReference type="ARBA" id="ARBA00022989"/>
    </source>
</evidence>
<evidence type="ECO:0000256" key="1">
    <source>
        <dbReference type="ARBA" id="ARBA00000085"/>
    </source>
</evidence>
<evidence type="ECO:0000259" key="15">
    <source>
        <dbReference type="PROSITE" id="PS50113"/>
    </source>
</evidence>
<evidence type="ECO:0000256" key="5">
    <source>
        <dbReference type="ARBA" id="ARBA00022553"/>
    </source>
</evidence>
<evidence type="ECO:0000256" key="6">
    <source>
        <dbReference type="ARBA" id="ARBA00022679"/>
    </source>
</evidence>
<dbReference type="SMART" id="SM00387">
    <property type="entry name" value="HATPase_c"/>
    <property type="match status" value="1"/>
</dbReference>
<keyword evidence="7 12" id="KW-0812">Transmembrane</keyword>
<evidence type="ECO:0000259" key="13">
    <source>
        <dbReference type="PROSITE" id="PS50109"/>
    </source>
</evidence>
<dbReference type="SMART" id="SM00388">
    <property type="entry name" value="HisKA"/>
    <property type="match status" value="1"/>
</dbReference>
<dbReference type="Gene3D" id="3.30.450.20">
    <property type="entry name" value="PAS domain"/>
    <property type="match status" value="2"/>
</dbReference>
<feature type="transmembrane region" description="Helical" evidence="12">
    <location>
        <begin position="38"/>
        <end position="54"/>
    </location>
</feature>
<dbReference type="PROSITE" id="PS50109">
    <property type="entry name" value="HIS_KIN"/>
    <property type="match status" value="1"/>
</dbReference>
<dbReference type="InterPro" id="IPR013767">
    <property type="entry name" value="PAS_fold"/>
</dbReference>
<dbReference type="PROSITE" id="PS50113">
    <property type="entry name" value="PAC"/>
    <property type="match status" value="1"/>
</dbReference>
<keyword evidence="10" id="KW-0902">Two-component regulatory system</keyword>
<dbReference type="SUPFAM" id="SSF47384">
    <property type="entry name" value="Homodimeric domain of signal transducing histidine kinase"/>
    <property type="match status" value="1"/>
</dbReference>
<dbReference type="SMART" id="SM00091">
    <property type="entry name" value="PAS"/>
    <property type="match status" value="2"/>
</dbReference>
<dbReference type="InterPro" id="IPR003594">
    <property type="entry name" value="HATPase_dom"/>
</dbReference>
<dbReference type="GO" id="GO:0000155">
    <property type="term" value="F:phosphorelay sensor kinase activity"/>
    <property type="evidence" value="ECO:0007669"/>
    <property type="project" value="InterPro"/>
</dbReference>
<keyword evidence="6" id="KW-0808">Transferase</keyword>
<evidence type="ECO:0000313" key="16">
    <source>
        <dbReference type="EMBL" id="SDM83269.1"/>
    </source>
</evidence>
<comment type="catalytic activity">
    <reaction evidence="1">
        <text>ATP + protein L-histidine = ADP + protein N-phospho-L-histidine.</text>
        <dbReference type="EC" id="2.7.13.3"/>
    </reaction>
</comment>
<dbReference type="InterPro" id="IPR005467">
    <property type="entry name" value="His_kinase_dom"/>
</dbReference>
<dbReference type="Gene3D" id="1.10.287.130">
    <property type="match status" value="1"/>
</dbReference>
<keyword evidence="9 12" id="KW-1133">Transmembrane helix</keyword>
<dbReference type="RefSeq" id="WP_091022454.1">
    <property type="nucleotide sequence ID" value="NZ_BKAE01000002.1"/>
</dbReference>
<dbReference type="Proteomes" id="UP000199004">
    <property type="component" value="Unassembled WGS sequence"/>
</dbReference>
<feature type="transmembrane region" description="Helical" evidence="12">
    <location>
        <begin position="157"/>
        <end position="175"/>
    </location>
</feature>
<evidence type="ECO:0000259" key="14">
    <source>
        <dbReference type="PROSITE" id="PS50112"/>
    </source>
</evidence>
<dbReference type="EMBL" id="FNIC01000001">
    <property type="protein sequence ID" value="SDM83269.1"/>
    <property type="molecule type" value="Genomic_DNA"/>
</dbReference>
<evidence type="ECO:0000256" key="3">
    <source>
        <dbReference type="ARBA" id="ARBA00012438"/>
    </source>
</evidence>
<organism evidence="16 17">
    <name type="scientific">Nocardioides szechwanensis</name>
    <dbReference type="NCBI Taxonomy" id="1005944"/>
    <lineage>
        <taxon>Bacteria</taxon>
        <taxon>Bacillati</taxon>
        <taxon>Actinomycetota</taxon>
        <taxon>Actinomycetes</taxon>
        <taxon>Propionibacteriales</taxon>
        <taxon>Nocardioidaceae</taxon>
        <taxon>Nocardioides</taxon>
    </lineage>
</organism>
<feature type="transmembrane region" description="Helical" evidence="12">
    <location>
        <begin position="123"/>
        <end position="145"/>
    </location>
</feature>
<name>A0A1G9WFL4_9ACTN</name>
<dbReference type="STRING" id="1005944.SAMN05192576_1043"/>
<dbReference type="InterPro" id="IPR003661">
    <property type="entry name" value="HisK_dim/P_dom"/>
</dbReference>
<accession>A0A1G9WFL4</accession>
<dbReference type="NCBIfam" id="TIGR00229">
    <property type="entry name" value="sensory_box"/>
    <property type="match status" value="1"/>
</dbReference>
<feature type="domain" description="PAS" evidence="14">
    <location>
        <begin position="425"/>
        <end position="483"/>
    </location>
</feature>
<evidence type="ECO:0000313" key="17">
    <source>
        <dbReference type="Proteomes" id="UP000199004"/>
    </source>
</evidence>
<dbReference type="InterPro" id="IPR036097">
    <property type="entry name" value="HisK_dim/P_sf"/>
</dbReference>
<dbReference type="Pfam" id="PF00989">
    <property type="entry name" value="PAS"/>
    <property type="match status" value="1"/>
</dbReference>
<keyword evidence="11 12" id="KW-0472">Membrane</keyword>
<evidence type="ECO:0000256" key="10">
    <source>
        <dbReference type="ARBA" id="ARBA00023012"/>
    </source>
</evidence>
<protein>
    <recommendedName>
        <fullName evidence="3">histidine kinase</fullName>
        <ecNumber evidence="3">2.7.13.3</ecNumber>
    </recommendedName>
</protein>
<comment type="subcellular location">
    <subcellularLocation>
        <location evidence="2">Cell membrane</location>
        <topology evidence="2">Multi-pass membrane protein</topology>
    </subcellularLocation>
</comment>
<dbReference type="PANTHER" id="PTHR43711">
    <property type="entry name" value="TWO-COMPONENT HISTIDINE KINASE"/>
    <property type="match status" value="1"/>
</dbReference>
<evidence type="ECO:0000256" key="2">
    <source>
        <dbReference type="ARBA" id="ARBA00004651"/>
    </source>
</evidence>
<sequence length="799" mass="85113">MTHDPAFARRLVLIALCYVVIFWLCVLTVYFAPEGSDVAVWWPAGGLGSAMVLLSPPRYWVALLAGIVVVTGMANVVAGRDLDVGLLFGVSNASESLVLVALLGVRRHGRPLLRAPEDLPRLLLAIAAGAASSGTCAGTLVAVRLDGDFVETWTSVTAAHGAASLLIVPLALFVGDPRASLTEGTRAIQVIQVVSTLVAFAAIHHTSQSLPLSFLPLPLLVWGAQVLSPRALAAEALAAGLLVTVLTAQGGGPFGTGADLTNSAQAALIQLDLVVIALVSLPLALNVSQRRAALREAVAVGETYRRSLTESVIGTLLLSPADDGLRVLDLNEPAGDLLGIGRDDLLGRHWAEALGPHGTTVVDAAREMIDGRSTSWERELTVEAEPARCVRIALSWVPDTSSGDLIVAQLVDLTEHRAAQRDLEQERDFNAALLSATTGTSIIATDRDGLIAYVNKGAEQLLGYQPAALVGRRHLVDLYDADELRARADEMEHDAPTSGDWTHVGADGRRLRMSVNVTPMRDAGGRLLGYLQVSEDVTERTQAQEALRAALDKERQAVDELERLDRSKSEFLATVSHELRTPMTSIMGVNELLSTEVVGPVNDRQRELLRRGSRAGQRLLGLIENTLTLSRVESLTDDTHHTVVDLRDIVVRTVETTEPLCPLGVSMVVDQPDGPTARVMGDANQLERALVNVVANALKFTLGGGVVRVTLQGDPPDEPGRAVVTVEDSGIGIPADEQSHLFERFFRASSAVQASIPGSGLGLAIVRSIVEAHRGEVTVTSRLDEGTVVRISLPLLDQG</sequence>
<dbReference type="EC" id="2.7.13.3" evidence="3"/>
<dbReference type="Gene3D" id="3.30.565.10">
    <property type="entry name" value="Histidine kinase-like ATPase, C-terminal domain"/>
    <property type="match status" value="1"/>
</dbReference>
<dbReference type="InterPro" id="IPR036890">
    <property type="entry name" value="HATPase_C_sf"/>
</dbReference>
<keyword evidence="17" id="KW-1185">Reference proteome</keyword>
<evidence type="ECO:0000256" key="12">
    <source>
        <dbReference type="SAM" id="Phobius"/>
    </source>
</evidence>
<dbReference type="CDD" id="cd00075">
    <property type="entry name" value="HATPase"/>
    <property type="match status" value="1"/>
</dbReference>
<dbReference type="PANTHER" id="PTHR43711:SF31">
    <property type="entry name" value="HISTIDINE KINASE"/>
    <property type="match status" value="1"/>
</dbReference>
<gene>
    <name evidence="16" type="ORF">SAMN05192576_1043</name>
</gene>
<dbReference type="PROSITE" id="PS50112">
    <property type="entry name" value="PAS"/>
    <property type="match status" value="1"/>
</dbReference>
<dbReference type="AlphaFoldDB" id="A0A1G9WFL4"/>
<dbReference type="CDD" id="cd00082">
    <property type="entry name" value="HisKA"/>
    <property type="match status" value="1"/>
</dbReference>
<evidence type="ECO:0000256" key="4">
    <source>
        <dbReference type="ARBA" id="ARBA00022475"/>
    </source>
</evidence>
<dbReference type="Pfam" id="PF00512">
    <property type="entry name" value="HisKA"/>
    <property type="match status" value="1"/>
</dbReference>
<dbReference type="Pfam" id="PF13426">
    <property type="entry name" value="PAS_9"/>
    <property type="match status" value="1"/>
</dbReference>
<evidence type="ECO:0000256" key="7">
    <source>
        <dbReference type="ARBA" id="ARBA00022692"/>
    </source>
</evidence>
<reference evidence="16 17" key="1">
    <citation type="submission" date="2016-10" db="EMBL/GenBank/DDBJ databases">
        <authorList>
            <person name="de Groot N.N."/>
        </authorList>
    </citation>
    <scope>NUCLEOTIDE SEQUENCE [LARGE SCALE GENOMIC DNA]</scope>
    <source>
        <strain evidence="16 17">CGMCC 1.11147</strain>
    </source>
</reference>
<feature type="transmembrane region" description="Helical" evidence="12">
    <location>
        <begin position="12"/>
        <end position="32"/>
    </location>
</feature>